<dbReference type="PANTHER" id="PTHR33568">
    <property type="entry name" value="DNA POLYMERASE"/>
    <property type="match status" value="1"/>
</dbReference>
<dbReference type="InterPro" id="IPR043502">
    <property type="entry name" value="DNA/RNA_pol_sf"/>
</dbReference>
<dbReference type="PANTHER" id="PTHR33568:SF3">
    <property type="entry name" value="DNA-DIRECTED DNA POLYMERASE"/>
    <property type="match status" value="1"/>
</dbReference>
<dbReference type="WBParaSite" id="nRc.2.0.1.t42908-RA">
    <property type="protein sequence ID" value="nRc.2.0.1.t42908-RA"/>
    <property type="gene ID" value="nRc.2.0.1.g42908"/>
</dbReference>
<dbReference type="AlphaFoldDB" id="A0A915KWR3"/>
<sequence length="136" mass="15774">MPPVREAKGWPDECKDEMSKKRYLNEVTMSEGIELDPLKIDRNSGRRALAKLMLNSFSGKYGQHNNMMKTIYFTDPKEYFQLVFDASNVIHSIKIIRQHLVLKEVLKEMAQEYNEEQGYTGCSKISAFCKMKATIE</sequence>
<evidence type="ECO:0000313" key="2">
    <source>
        <dbReference type="WBParaSite" id="nRc.2.0.1.t42908-RA"/>
    </source>
</evidence>
<accession>A0A915KWR3</accession>
<reference evidence="2" key="1">
    <citation type="submission" date="2022-11" db="UniProtKB">
        <authorList>
            <consortium name="WormBaseParasite"/>
        </authorList>
    </citation>
    <scope>IDENTIFICATION</scope>
</reference>
<dbReference type="Gene3D" id="1.10.287.690">
    <property type="entry name" value="Helix hairpin bin"/>
    <property type="match status" value="1"/>
</dbReference>
<dbReference type="Proteomes" id="UP000887565">
    <property type="component" value="Unplaced"/>
</dbReference>
<proteinExistence type="predicted"/>
<protein>
    <submittedName>
        <fullName evidence="2">Uncharacterized protein</fullName>
    </submittedName>
</protein>
<organism evidence="1 2">
    <name type="scientific">Romanomermis culicivorax</name>
    <name type="common">Nematode worm</name>
    <dbReference type="NCBI Taxonomy" id="13658"/>
    <lineage>
        <taxon>Eukaryota</taxon>
        <taxon>Metazoa</taxon>
        <taxon>Ecdysozoa</taxon>
        <taxon>Nematoda</taxon>
        <taxon>Enoplea</taxon>
        <taxon>Dorylaimia</taxon>
        <taxon>Mermithida</taxon>
        <taxon>Mermithoidea</taxon>
        <taxon>Mermithidae</taxon>
        <taxon>Romanomermis</taxon>
    </lineage>
</organism>
<dbReference type="SUPFAM" id="SSF56672">
    <property type="entry name" value="DNA/RNA polymerases"/>
    <property type="match status" value="1"/>
</dbReference>
<name>A0A915KWR3_ROMCU</name>
<evidence type="ECO:0000313" key="1">
    <source>
        <dbReference type="Proteomes" id="UP000887565"/>
    </source>
</evidence>
<keyword evidence="1" id="KW-1185">Reference proteome</keyword>